<evidence type="ECO:0000256" key="1">
    <source>
        <dbReference type="ARBA" id="ARBA00001947"/>
    </source>
</evidence>
<proteinExistence type="predicted"/>
<dbReference type="PANTHER" id="PTHR43401:SF2">
    <property type="entry name" value="L-THREONINE 3-DEHYDROGENASE"/>
    <property type="match status" value="1"/>
</dbReference>
<organism evidence="6">
    <name type="scientific">Paenarthrobacter sp. AMU7</name>
    <dbReference type="NCBI Taxonomy" id="3162492"/>
    <lineage>
        <taxon>Bacteria</taxon>
        <taxon>Bacillati</taxon>
        <taxon>Actinomycetota</taxon>
        <taxon>Actinomycetes</taxon>
        <taxon>Micrococcales</taxon>
        <taxon>Micrococcaceae</taxon>
        <taxon>Paenarthrobacter</taxon>
    </lineage>
</organism>
<accession>A0AB39YS15</accession>
<dbReference type="SUPFAM" id="SSF51735">
    <property type="entry name" value="NAD(P)-binding Rossmann-fold domains"/>
    <property type="match status" value="1"/>
</dbReference>
<evidence type="ECO:0000259" key="5">
    <source>
        <dbReference type="SMART" id="SM00829"/>
    </source>
</evidence>
<dbReference type="GO" id="GO:0016491">
    <property type="term" value="F:oxidoreductase activity"/>
    <property type="evidence" value="ECO:0007669"/>
    <property type="project" value="UniProtKB-KW"/>
</dbReference>
<dbReference type="GO" id="GO:0046872">
    <property type="term" value="F:metal ion binding"/>
    <property type="evidence" value="ECO:0007669"/>
    <property type="project" value="UniProtKB-KW"/>
</dbReference>
<keyword evidence="4" id="KW-0560">Oxidoreductase</keyword>
<dbReference type="Pfam" id="PF08240">
    <property type="entry name" value="ADH_N"/>
    <property type="match status" value="1"/>
</dbReference>
<dbReference type="PANTHER" id="PTHR43401">
    <property type="entry name" value="L-THREONINE 3-DEHYDROGENASE"/>
    <property type="match status" value="1"/>
</dbReference>
<dbReference type="InterPro" id="IPR020843">
    <property type="entry name" value="ER"/>
</dbReference>
<dbReference type="AlphaFoldDB" id="A0AB39YS15"/>
<sequence>MSVETMAGTTTSQTMRAAVWTGPDTIEYRTVPLPEVPEGWALVRSELTGICGTDFSILHGSHPRAEAPVVMGHEITGIVEIAAAGGPAAGTRVTVEPLIHCGKCHPCREGDTHVCRSLKLYGIDVAGSLAEYVALPAETLIPVSSAVPLHEAALAEPLAVAVHAVSRSRLKGGERVVVFGAGPIGILTALVARAEGAGSVLISEPSEERRLVAEELGFDTVASGADPVHTILGATGGDGADIVFDSAAHPSVAALLPKAVRVLGTIVLVGVYKKPVEVDLQALTFAENTVVGVRVYTRADVERAVKLIEGGELGLGRIPVEVFPLEETRAAFTKAMTAGAVLKVFVGPATAAVPGKGEA</sequence>
<name>A0AB39YS15_9MICC</name>
<dbReference type="InterPro" id="IPR036291">
    <property type="entry name" value="NAD(P)-bd_dom_sf"/>
</dbReference>
<evidence type="ECO:0000313" key="6">
    <source>
        <dbReference type="EMBL" id="XDV71332.1"/>
    </source>
</evidence>
<feature type="domain" description="Enoyl reductase (ER)" evidence="5">
    <location>
        <begin position="22"/>
        <end position="346"/>
    </location>
</feature>
<dbReference type="InterPro" id="IPR013149">
    <property type="entry name" value="ADH-like_C"/>
</dbReference>
<dbReference type="SMART" id="SM00829">
    <property type="entry name" value="PKS_ER"/>
    <property type="match status" value="1"/>
</dbReference>
<dbReference type="Pfam" id="PF00107">
    <property type="entry name" value="ADH_zinc_N"/>
    <property type="match status" value="1"/>
</dbReference>
<dbReference type="Gene3D" id="3.90.180.10">
    <property type="entry name" value="Medium-chain alcohol dehydrogenases, catalytic domain"/>
    <property type="match status" value="1"/>
</dbReference>
<reference evidence="6" key="1">
    <citation type="submission" date="2024-07" db="EMBL/GenBank/DDBJ databases">
        <authorList>
            <person name="Li J."/>
            <person name="Wei H."/>
            <person name="Ma J."/>
        </authorList>
    </citation>
    <scope>NUCLEOTIDE SEQUENCE</scope>
    <source>
        <strain evidence="6">AMU7</strain>
    </source>
</reference>
<evidence type="ECO:0000256" key="3">
    <source>
        <dbReference type="ARBA" id="ARBA00022833"/>
    </source>
</evidence>
<dbReference type="SUPFAM" id="SSF50129">
    <property type="entry name" value="GroES-like"/>
    <property type="match status" value="1"/>
</dbReference>
<evidence type="ECO:0000256" key="4">
    <source>
        <dbReference type="ARBA" id="ARBA00023002"/>
    </source>
</evidence>
<keyword evidence="3" id="KW-0862">Zinc</keyword>
<protein>
    <submittedName>
        <fullName evidence="6">Zinc-binding dehydrogenase</fullName>
    </submittedName>
</protein>
<dbReference type="Gene3D" id="3.40.50.720">
    <property type="entry name" value="NAD(P)-binding Rossmann-like Domain"/>
    <property type="match status" value="1"/>
</dbReference>
<dbReference type="InterPro" id="IPR050129">
    <property type="entry name" value="Zn_alcohol_dh"/>
</dbReference>
<dbReference type="InterPro" id="IPR011032">
    <property type="entry name" value="GroES-like_sf"/>
</dbReference>
<keyword evidence="2" id="KW-0479">Metal-binding</keyword>
<gene>
    <name evidence="6" type="ORF">ABQM86_20625</name>
</gene>
<dbReference type="EMBL" id="CP165735">
    <property type="protein sequence ID" value="XDV71332.1"/>
    <property type="molecule type" value="Genomic_DNA"/>
</dbReference>
<comment type="cofactor">
    <cofactor evidence="1">
        <name>Zn(2+)</name>
        <dbReference type="ChEBI" id="CHEBI:29105"/>
    </cofactor>
</comment>
<dbReference type="InterPro" id="IPR013154">
    <property type="entry name" value="ADH-like_N"/>
</dbReference>
<evidence type="ECO:0000256" key="2">
    <source>
        <dbReference type="ARBA" id="ARBA00022723"/>
    </source>
</evidence>
<dbReference type="RefSeq" id="WP_369745463.1">
    <property type="nucleotide sequence ID" value="NZ_CP165735.1"/>
</dbReference>